<dbReference type="Proteomes" id="UP000076408">
    <property type="component" value="Unassembled WGS sequence"/>
</dbReference>
<organism evidence="1 2">
    <name type="scientific">Anopheles stephensi</name>
    <name type="common">Indo-Pakistan malaria mosquito</name>
    <dbReference type="NCBI Taxonomy" id="30069"/>
    <lineage>
        <taxon>Eukaryota</taxon>
        <taxon>Metazoa</taxon>
        <taxon>Ecdysozoa</taxon>
        <taxon>Arthropoda</taxon>
        <taxon>Hexapoda</taxon>
        <taxon>Insecta</taxon>
        <taxon>Pterygota</taxon>
        <taxon>Neoptera</taxon>
        <taxon>Endopterygota</taxon>
        <taxon>Diptera</taxon>
        <taxon>Nematocera</taxon>
        <taxon>Culicoidea</taxon>
        <taxon>Culicidae</taxon>
        <taxon>Anophelinae</taxon>
        <taxon>Anopheles</taxon>
    </lineage>
</organism>
<dbReference type="AlphaFoldDB" id="A0A182XWS5"/>
<accession>A0A182XWS5</accession>
<proteinExistence type="predicted"/>
<keyword evidence="2" id="KW-1185">Reference proteome</keyword>
<dbReference type="VEuPathDB" id="VectorBase:ASTEI00661"/>
<dbReference type="EnsemblMetazoa" id="ASTEI00661-RA">
    <property type="protein sequence ID" value="ASTEI00661-PA"/>
    <property type="gene ID" value="ASTEI00661"/>
</dbReference>
<protein>
    <submittedName>
        <fullName evidence="1">Uncharacterized protein</fullName>
    </submittedName>
</protein>
<reference evidence="1" key="2">
    <citation type="submission" date="2020-05" db="UniProtKB">
        <authorList>
            <consortium name="EnsemblMetazoa"/>
        </authorList>
    </citation>
    <scope>IDENTIFICATION</scope>
    <source>
        <strain evidence="1">Indian</strain>
    </source>
</reference>
<dbReference type="VEuPathDB" id="VectorBase:ASTE000866"/>
<evidence type="ECO:0000313" key="2">
    <source>
        <dbReference type="Proteomes" id="UP000076408"/>
    </source>
</evidence>
<reference evidence="2" key="1">
    <citation type="journal article" date="2014" name="Genome Biol.">
        <title>Genome analysis of a major urban malaria vector mosquito, Anopheles stephensi.</title>
        <authorList>
            <person name="Jiang X."/>
            <person name="Peery A."/>
            <person name="Hall A.B."/>
            <person name="Sharma A."/>
            <person name="Chen X.G."/>
            <person name="Waterhouse R.M."/>
            <person name="Komissarov A."/>
            <person name="Riehle M.M."/>
            <person name="Shouche Y."/>
            <person name="Sharakhova M.V."/>
            <person name="Lawson D."/>
            <person name="Pakpour N."/>
            <person name="Arensburger P."/>
            <person name="Davidson V.L."/>
            <person name="Eiglmeier K."/>
            <person name="Emrich S."/>
            <person name="George P."/>
            <person name="Kennedy R.C."/>
            <person name="Mane S.P."/>
            <person name="Maslen G."/>
            <person name="Oringanje C."/>
            <person name="Qi Y."/>
            <person name="Settlage R."/>
            <person name="Tojo M."/>
            <person name="Tubio J.M."/>
            <person name="Unger M.F."/>
            <person name="Wang B."/>
            <person name="Vernick K.D."/>
            <person name="Ribeiro J.M."/>
            <person name="James A.A."/>
            <person name="Michel K."/>
            <person name="Riehle M.A."/>
            <person name="Luckhart S."/>
            <person name="Sharakhov I.V."/>
            <person name="Tu Z."/>
        </authorList>
    </citation>
    <scope>NUCLEOTIDE SEQUENCE [LARGE SCALE GENOMIC DNA]</scope>
    <source>
        <strain evidence="2">Indian</strain>
    </source>
</reference>
<evidence type="ECO:0000313" key="1">
    <source>
        <dbReference type="EnsemblMetazoa" id="ASTEI00661-PA"/>
    </source>
</evidence>
<sequence>MCCKSVTAVFLVLATVYAVSANVVPKNTSEIMQFPKTIEHNLGSQCQFDGLRGVCTEMGRCGKYVRLGTKADNDPCLNMRHTVVICCSNPSAPEPKRTRAETSSEESTTDSIVTE</sequence>
<dbReference type="OMA" id="CCINTAD"/>
<name>A0A182XWS5_ANOST</name>